<protein>
    <submittedName>
        <fullName evidence="5">Helix-turn-helix transcriptional regulator</fullName>
    </submittedName>
</protein>
<dbReference type="SMART" id="SM00342">
    <property type="entry name" value="HTH_ARAC"/>
    <property type="match status" value="1"/>
</dbReference>
<dbReference type="GO" id="GO:0003700">
    <property type="term" value="F:DNA-binding transcription factor activity"/>
    <property type="evidence" value="ECO:0007669"/>
    <property type="project" value="InterPro"/>
</dbReference>
<organism evidence="5 6">
    <name type="scientific">Pseudomonas mosselii</name>
    <dbReference type="NCBI Taxonomy" id="78327"/>
    <lineage>
        <taxon>Bacteria</taxon>
        <taxon>Pseudomonadati</taxon>
        <taxon>Pseudomonadota</taxon>
        <taxon>Gammaproteobacteria</taxon>
        <taxon>Pseudomonadales</taxon>
        <taxon>Pseudomonadaceae</taxon>
        <taxon>Pseudomonas</taxon>
    </lineage>
</organism>
<comment type="caution">
    <text evidence="5">The sequence shown here is derived from an EMBL/GenBank/DDBJ whole genome shotgun (WGS) entry which is preliminary data.</text>
</comment>
<dbReference type="InterPro" id="IPR018060">
    <property type="entry name" value="HTH_AraC"/>
</dbReference>
<dbReference type="PANTHER" id="PTHR46796">
    <property type="entry name" value="HTH-TYPE TRANSCRIPTIONAL ACTIVATOR RHAS-RELATED"/>
    <property type="match status" value="1"/>
</dbReference>
<feature type="domain" description="HTH araC/xylS-type" evidence="4">
    <location>
        <begin position="124"/>
        <end position="221"/>
    </location>
</feature>
<proteinExistence type="predicted"/>
<dbReference type="Pfam" id="PF12833">
    <property type="entry name" value="HTH_18"/>
    <property type="match status" value="1"/>
</dbReference>
<evidence type="ECO:0000256" key="2">
    <source>
        <dbReference type="ARBA" id="ARBA00023125"/>
    </source>
</evidence>
<dbReference type="AlphaFoldDB" id="A0A7W2JXH4"/>
<dbReference type="InterPro" id="IPR050204">
    <property type="entry name" value="AraC_XylS_family_regulators"/>
</dbReference>
<evidence type="ECO:0000256" key="1">
    <source>
        <dbReference type="ARBA" id="ARBA00023015"/>
    </source>
</evidence>
<dbReference type="PROSITE" id="PS01124">
    <property type="entry name" value="HTH_ARAC_FAMILY_2"/>
    <property type="match status" value="1"/>
</dbReference>
<evidence type="ECO:0000313" key="6">
    <source>
        <dbReference type="Proteomes" id="UP000541770"/>
    </source>
</evidence>
<name>A0A7W2JXH4_9PSED</name>
<sequence length="228" mass="25121">MNERQDSAWRGRLWLADDHCLLLGTPGRTSVHAHYAHQVLLSLEGELCVEIAGEKRCGRSLAIESLQPHAIPERQAPCITLFAEPLAFTLETLLDVCQQAPRDIPGLAQALRQAPRRPLDPRLARSLARIRALDEQRLPATALAQEAALSISQLERLFSGSLGLSVRRLVLWQRLRQALRQALAGASLTEAAMAAGFADSAHLSRSLRQQFGIRASDALRHLRSDALI</sequence>
<evidence type="ECO:0000313" key="5">
    <source>
        <dbReference type="EMBL" id="MBA6066806.1"/>
    </source>
</evidence>
<evidence type="ECO:0000256" key="3">
    <source>
        <dbReference type="ARBA" id="ARBA00023163"/>
    </source>
</evidence>
<keyword evidence="2" id="KW-0238">DNA-binding</keyword>
<evidence type="ECO:0000259" key="4">
    <source>
        <dbReference type="PROSITE" id="PS01124"/>
    </source>
</evidence>
<keyword evidence="1" id="KW-0805">Transcription regulation</keyword>
<dbReference type="GO" id="GO:0043565">
    <property type="term" value="F:sequence-specific DNA binding"/>
    <property type="evidence" value="ECO:0007669"/>
    <property type="project" value="InterPro"/>
</dbReference>
<dbReference type="EMBL" id="JACGDE010000013">
    <property type="protein sequence ID" value="MBA6066806.1"/>
    <property type="molecule type" value="Genomic_DNA"/>
</dbReference>
<dbReference type="Proteomes" id="UP000541770">
    <property type="component" value="Unassembled WGS sequence"/>
</dbReference>
<gene>
    <name evidence="5" type="ORF">H4C75_18880</name>
</gene>
<accession>A0A7W2JXH4</accession>
<reference evidence="5 6" key="1">
    <citation type="submission" date="2020-07" db="EMBL/GenBank/DDBJ databases">
        <title>Diversity of carbapenemase encoding genes among Pseudomonas putida group clinical isolates in a tertiary Brazilian hospital.</title>
        <authorList>
            <person name="Alberto-Lei F."/>
            <person name="Nodari C.S."/>
            <person name="Streling A.P."/>
            <person name="Paulino J.T."/>
            <person name="Bessa-Neto F.O."/>
            <person name="Cayo R."/>
            <person name="Gales A.C."/>
        </authorList>
    </citation>
    <scope>NUCLEOTIDE SEQUENCE [LARGE SCALE GENOMIC DNA]</scope>
    <source>
        <strain evidence="5 6">14802</strain>
    </source>
</reference>
<dbReference type="RefSeq" id="WP_062360329.1">
    <property type="nucleotide sequence ID" value="NZ_BQIL01000006.1"/>
</dbReference>
<dbReference type="Gene3D" id="1.10.10.60">
    <property type="entry name" value="Homeodomain-like"/>
    <property type="match status" value="1"/>
</dbReference>
<keyword evidence="3" id="KW-0804">Transcription</keyword>